<dbReference type="PANTHER" id="PTHR21234:SF19">
    <property type="entry name" value="BARK STORAGE PROTEIN B-LIKE"/>
    <property type="match status" value="1"/>
</dbReference>
<protein>
    <recommendedName>
        <fullName evidence="2">Nucleoside phosphorylase domain-containing protein</fullName>
    </recommendedName>
</protein>
<sequence>MAATHGRIVLFMFLATFIWFNVQNTLVRCALTPELQKKLARINKEGPYLGLVIPNSFELKPLLQNPGYTPTNTVIDFAGKRFRFGSISNKSVILVMTGLSVINAAITTQLLLSIFNIDGVVHYGIAGNANPSLHIGDVTVPHYWAHLGLWSWQRFGQGANDTLPLENNGDYTRDVGFIKFSDFTSNISAADSVTVDNHLNSLWYQPEEIFPVDGIPEQRQHALWVPVNAKYYRIAKKLEKMKLEACIDSYTCFTTTPKVVLVERGTSAGFYLDNAAYRTFIFNKFNISPVDMESASVALICLQQRIPFIAIRALSDLAGGGTAESNEADTFSPLAATNSVAVVIEFVKELSRDSKL</sequence>
<evidence type="ECO:0000313" key="4">
    <source>
        <dbReference type="Proteomes" id="UP001058974"/>
    </source>
</evidence>
<keyword evidence="1" id="KW-0732">Signal</keyword>
<dbReference type="Pfam" id="PF01048">
    <property type="entry name" value="PNP_UDP_1"/>
    <property type="match status" value="1"/>
</dbReference>
<evidence type="ECO:0000256" key="1">
    <source>
        <dbReference type="SAM" id="SignalP"/>
    </source>
</evidence>
<dbReference type="PANTHER" id="PTHR21234">
    <property type="entry name" value="PURINE NUCLEOSIDE PHOSPHORYLASE"/>
    <property type="match status" value="1"/>
</dbReference>
<dbReference type="Gramene" id="Psat05G0074500-T2">
    <property type="protein sequence ID" value="KAI5403293.1"/>
    <property type="gene ID" value="KIW84_050745"/>
</dbReference>
<dbReference type="SUPFAM" id="SSF53167">
    <property type="entry name" value="Purine and uridine phosphorylases"/>
    <property type="match status" value="1"/>
</dbReference>
<dbReference type="CDD" id="cd09008">
    <property type="entry name" value="MTAN"/>
    <property type="match status" value="1"/>
</dbReference>
<feature type="chain" id="PRO_5039677555" description="Nucleoside phosphorylase domain-containing protein" evidence="1">
    <location>
        <begin position="30"/>
        <end position="356"/>
    </location>
</feature>
<dbReference type="EMBL" id="JAMSHJ010000005">
    <property type="protein sequence ID" value="KAI5403293.1"/>
    <property type="molecule type" value="Genomic_DNA"/>
</dbReference>
<comment type="caution">
    <text evidence="3">The sequence shown here is derived from an EMBL/GenBank/DDBJ whole genome shotgun (WGS) entry which is preliminary data.</text>
</comment>
<dbReference type="Proteomes" id="UP001058974">
    <property type="component" value="Chromosome 5"/>
</dbReference>
<dbReference type="OrthoDB" id="1891335at2759"/>
<proteinExistence type="predicted"/>
<accession>A0A9D4WKQ9</accession>
<feature type="domain" description="Nucleoside phosphorylase" evidence="2">
    <location>
        <begin position="49"/>
        <end position="348"/>
    </location>
</feature>
<evidence type="ECO:0000313" key="3">
    <source>
        <dbReference type="EMBL" id="KAI5403293.1"/>
    </source>
</evidence>
<organism evidence="3 4">
    <name type="scientific">Pisum sativum</name>
    <name type="common">Garden pea</name>
    <name type="synonym">Lathyrus oleraceus</name>
    <dbReference type="NCBI Taxonomy" id="3888"/>
    <lineage>
        <taxon>Eukaryota</taxon>
        <taxon>Viridiplantae</taxon>
        <taxon>Streptophyta</taxon>
        <taxon>Embryophyta</taxon>
        <taxon>Tracheophyta</taxon>
        <taxon>Spermatophyta</taxon>
        <taxon>Magnoliopsida</taxon>
        <taxon>eudicotyledons</taxon>
        <taxon>Gunneridae</taxon>
        <taxon>Pentapetalae</taxon>
        <taxon>rosids</taxon>
        <taxon>fabids</taxon>
        <taxon>Fabales</taxon>
        <taxon>Fabaceae</taxon>
        <taxon>Papilionoideae</taxon>
        <taxon>50 kb inversion clade</taxon>
        <taxon>NPAAA clade</taxon>
        <taxon>Hologalegina</taxon>
        <taxon>IRL clade</taxon>
        <taxon>Fabeae</taxon>
        <taxon>Lathyrus</taxon>
    </lineage>
</organism>
<reference evidence="3 4" key="1">
    <citation type="journal article" date="2022" name="Nat. Genet.">
        <title>Improved pea reference genome and pan-genome highlight genomic features and evolutionary characteristics.</title>
        <authorList>
            <person name="Yang T."/>
            <person name="Liu R."/>
            <person name="Luo Y."/>
            <person name="Hu S."/>
            <person name="Wang D."/>
            <person name="Wang C."/>
            <person name="Pandey M.K."/>
            <person name="Ge S."/>
            <person name="Xu Q."/>
            <person name="Li N."/>
            <person name="Li G."/>
            <person name="Huang Y."/>
            <person name="Saxena R.K."/>
            <person name="Ji Y."/>
            <person name="Li M."/>
            <person name="Yan X."/>
            <person name="He Y."/>
            <person name="Liu Y."/>
            <person name="Wang X."/>
            <person name="Xiang C."/>
            <person name="Varshney R.K."/>
            <person name="Ding H."/>
            <person name="Gao S."/>
            <person name="Zong X."/>
        </authorList>
    </citation>
    <scope>NUCLEOTIDE SEQUENCE [LARGE SCALE GENOMIC DNA]</scope>
    <source>
        <strain evidence="3 4">cv. Zhongwan 6</strain>
    </source>
</reference>
<keyword evidence="4" id="KW-1185">Reference proteome</keyword>
<evidence type="ECO:0000259" key="2">
    <source>
        <dbReference type="Pfam" id="PF01048"/>
    </source>
</evidence>
<gene>
    <name evidence="3" type="ORF">KIW84_050745</name>
</gene>
<dbReference type="GO" id="GO:0009116">
    <property type="term" value="P:nucleoside metabolic process"/>
    <property type="evidence" value="ECO:0007669"/>
    <property type="project" value="InterPro"/>
</dbReference>
<feature type="signal peptide" evidence="1">
    <location>
        <begin position="1"/>
        <end position="29"/>
    </location>
</feature>
<dbReference type="Gene3D" id="3.40.50.1580">
    <property type="entry name" value="Nucleoside phosphorylase domain"/>
    <property type="match status" value="1"/>
</dbReference>
<dbReference type="InterPro" id="IPR000845">
    <property type="entry name" value="Nucleoside_phosphorylase_d"/>
</dbReference>
<name>A0A9D4WKQ9_PEA</name>
<dbReference type="GO" id="GO:0003824">
    <property type="term" value="F:catalytic activity"/>
    <property type="evidence" value="ECO:0007669"/>
    <property type="project" value="InterPro"/>
</dbReference>
<dbReference type="InterPro" id="IPR035994">
    <property type="entry name" value="Nucleoside_phosphorylase_sf"/>
</dbReference>
<dbReference type="AlphaFoldDB" id="A0A9D4WKQ9"/>